<evidence type="ECO:0000313" key="3">
    <source>
        <dbReference type="Proteomes" id="UP000634136"/>
    </source>
</evidence>
<evidence type="ECO:0000256" key="1">
    <source>
        <dbReference type="SAM" id="MobiDB-lite"/>
    </source>
</evidence>
<keyword evidence="3" id="KW-1185">Reference proteome</keyword>
<feature type="region of interest" description="Disordered" evidence="1">
    <location>
        <begin position="80"/>
        <end position="111"/>
    </location>
</feature>
<dbReference type="AlphaFoldDB" id="A0A834WC92"/>
<accession>A0A834WC92</accession>
<dbReference type="Proteomes" id="UP000634136">
    <property type="component" value="Unassembled WGS sequence"/>
</dbReference>
<proteinExistence type="predicted"/>
<dbReference type="OrthoDB" id="694980at2759"/>
<reference evidence="2" key="1">
    <citation type="submission" date="2020-09" db="EMBL/GenBank/DDBJ databases">
        <title>Genome-Enabled Discovery of Anthraquinone Biosynthesis in Senna tora.</title>
        <authorList>
            <person name="Kang S.-H."/>
            <person name="Pandey R.P."/>
            <person name="Lee C.-M."/>
            <person name="Sim J.-S."/>
            <person name="Jeong J.-T."/>
            <person name="Choi B.-S."/>
            <person name="Jung M."/>
            <person name="Ginzburg D."/>
            <person name="Zhao K."/>
            <person name="Won S.Y."/>
            <person name="Oh T.-J."/>
            <person name="Yu Y."/>
            <person name="Kim N.-H."/>
            <person name="Lee O.R."/>
            <person name="Lee T.-H."/>
            <person name="Bashyal P."/>
            <person name="Kim T.-S."/>
            <person name="Lee W.-H."/>
            <person name="Kawkins C."/>
            <person name="Kim C.-K."/>
            <person name="Kim J.S."/>
            <person name="Ahn B.O."/>
            <person name="Rhee S.Y."/>
            <person name="Sohng J.K."/>
        </authorList>
    </citation>
    <scope>NUCLEOTIDE SEQUENCE</scope>
    <source>
        <tissue evidence="2">Leaf</tissue>
    </source>
</reference>
<protein>
    <submittedName>
        <fullName evidence="2">Coatomer subunit beta-1</fullName>
    </submittedName>
</protein>
<organism evidence="2 3">
    <name type="scientific">Senna tora</name>
    <dbReference type="NCBI Taxonomy" id="362788"/>
    <lineage>
        <taxon>Eukaryota</taxon>
        <taxon>Viridiplantae</taxon>
        <taxon>Streptophyta</taxon>
        <taxon>Embryophyta</taxon>
        <taxon>Tracheophyta</taxon>
        <taxon>Spermatophyta</taxon>
        <taxon>Magnoliopsida</taxon>
        <taxon>eudicotyledons</taxon>
        <taxon>Gunneridae</taxon>
        <taxon>Pentapetalae</taxon>
        <taxon>rosids</taxon>
        <taxon>fabids</taxon>
        <taxon>Fabales</taxon>
        <taxon>Fabaceae</taxon>
        <taxon>Caesalpinioideae</taxon>
        <taxon>Cassia clade</taxon>
        <taxon>Senna</taxon>
    </lineage>
</organism>
<dbReference type="EMBL" id="JAAIUW010000009">
    <property type="protein sequence ID" value="KAF7817222.1"/>
    <property type="molecule type" value="Genomic_DNA"/>
</dbReference>
<comment type="caution">
    <text evidence="2">The sequence shown here is derived from an EMBL/GenBank/DDBJ whole genome shotgun (WGS) entry which is preliminary data.</text>
</comment>
<name>A0A834WC92_9FABA</name>
<evidence type="ECO:0000313" key="2">
    <source>
        <dbReference type="EMBL" id="KAF7817222.1"/>
    </source>
</evidence>
<gene>
    <name evidence="2" type="ORF">G2W53_031191</name>
</gene>
<sequence>MHQNGKDIIFTSSNASNISILGWWIVQTTVRPVSTVFLTVLITIAAALASRPEVGSSMNIIDGFATSSTAIVSLLRCSVESPVSPGNPTSASLNELSSTSSITSSTNIYVS</sequence>
<feature type="compositionally biased region" description="Low complexity" evidence="1">
    <location>
        <begin position="89"/>
        <end position="111"/>
    </location>
</feature>